<evidence type="ECO:0000256" key="2">
    <source>
        <dbReference type="ARBA" id="ARBA00023315"/>
    </source>
</evidence>
<evidence type="ECO:0000313" key="4">
    <source>
        <dbReference type="EMBL" id="ABM29732.1"/>
    </source>
</evidence>
<dbReference type="Gene3D" id="3.40.630.30">
    <property type="match status" value="1"/>
</dbReference>
<evidence type="ECO:0000313" key="5">
    <source>
        <dbReference type="Proteomes" id="UP000009173"/>
    </source>
</evidence>
<dbReference type="GO" id="GO:0016747">
    <property type="term" value="F:acyltransferase activity, transferring groups other than amino-acyl groups"/>
    <property type="evidence" value="ECO:0007669"/>
    <property type="project" value="InterPro"/>
</dbReference>
<reference evidence="5" key="1">
    <citation type="journal article" date="2009" name="Environ. Microbiol.">
        <title>Contribution of mobile genetic elements to Desulfovibrio vulgaris genome plasticity.</title>
        <authorList>
            <person name="Walker C.B."/>
            <person name="Stolyar S."/>
            <person name="Chivian D."/>
            <person name="Pinel N."/>
            <person name="Gabster J.A."/>
            <person name="Dehal P.S."/>
            <person name="He Z."/>
            <person name="Yang Z.K."/>
            <person name="Yen H.C."/>
            <person name="Zhou J."/>
            <person name="Wall J.D."/>
            <person name="Hazen T.C."/>
            <person name="Arkin A.P."/>
            <person name="Stahl D.A."/>
        </authorList>
    </citation>
    <scope>NUCLEOTIDE SEQUENCE [LARGE SCALE GENOMIC DNA]</scope>
    <source>
        <strain evidence="5">DP4</strain>
    </source>
</reference>
<dbReference type="PANTHER" id="PTHR43800">
    <property type="entry name" value="PEPTIDYL-LYSINE N-ACETYLTRANSFERASE YJAB"/>
    <property type="match status" value="1"/>
</dbReference>
<dbReference type="InterPro" id="IPR000182">
    <property type="entry name" value="GNAT_dom"/>
</dbReference>
<dbReference type="KEGG" id="dvl:Dvul_2721"/>
<keyword evidence="2" id="KW-0012">Acyltransferase</keyword>
<name>A0A0H3AD07_NITV4</name>
<dbReference type="RefSeq" id="WP_011793037.1">
    <property type="nucleotide sequence ID" value="NC_008751.1"/>
</dbReference>
<keyword evidence="1 4" id="KW-0808">Transferase</keyword>
<organism evidence="4 5">
    <name type="scientific">Nitratidesulfovibrio vulgaris (strain DP4)</name>
    <name type="common">Desulfovibrio vulgaris</name>
    <dbReference type="NCBI Taxonomy" id="391774"/>
    <lineage>
        <taxon>Bacteria</taxon>
        <taxon>Pseudomonadati</taxon>
        <taxon>Thermodesulfobacteriota</taxon>
        <taxon>Desulfovibrionia</taxon>
        <taxon>Desulfovibrionales</taxon>
        <taxon>Desulfovibrionaceae</taxon>
        <taxon>Nitratidesulfovibrio</taxon>
    </lineage>
</organism>
<dbReference type="Proteomes" id="UP000009173">
    <property type="component" value="Chromosome"/>
</dbReference>
<dbReference type="PANTHER" id="PTHR43800:SF1">
    <property type="entry name" value="PEPTIDYL-LYSINE N-ACETYLTRANSFERASE YJAB"/>
    <property type="match status" value="1"/>
</dbReference>
<feature type="domain" description="N-acetyltransferase" evidence="3">
    <location>
        <begin position="6"/>
        <end position="147"/>
    </location>
</feature>
<accession>A0A0H3AD07</accession>
<proteinExistence type="predicted"/>
<dbReference type="PROSITE" id="PS51186">
    <property type="entry name" value="GNAT"/>
    <property type="match status" value="1"/>
</dbReference>
<sequence length="154" mass="17303">MPSIPCTVVPLTQGHYSAVEAVWEASVRSTHAFLREDDLLTIKRRLVSDFLPAVTLSGVFMEGSLAGFSGTASRKLEMLFIAPYWQGRGLGRRLVESAMRLEGVALVDVNEQNPRALAFYRHMGFEVVGRSERDGMGMPYPLLHMMLRHEHDQK</sequence>
<dbReference type="HOGENOM" id="CLU_013985_21_0_7"/>
<dbReference type="CDD" id="cd04301">
    <property type="entry name" value="NAT_SF"/>
    <property type="match status" value="1"/>
</dbReference>
<dbReference type="InterPro" id="IPR016181">
    <property type="entry name" value="Acyl_CoA_acyltransferase"/>
</dbReference>
<dbReference type="EMBL" id="CP000527">
    <property type="protein sequence ID" value="ABM29732.1"/>
    <property type="molecule type" value="Genomic_DNA"/>
</dbReference>
<evidence type="ECO:0000259" key="3">
    <source>
        <dbReference type="PROSITE" id="PS51186"/>
    </source>
</evidence>
<dbReference type="Pfam" id="PF13508">
    <property type="entry name" value="Acetyltransf_7"/>
    <property type="match status" value="1"/>
</dbReference>
<evidence type="ECO:0000256" key="1">
    <source>
        <dbReference type="ARBA" id="ARBA00022679"/>
    </source>
</evidence>
<dbReference type="AlphaFoldDB" id="A0A0H3AD07"/>
<dbReference type="SUPFAM" id="SSF55729">
    <property type="entry name" value="Acyl-CoA N-acyltransferases (Nat)"/>
    <property type="match status" value="1"/>
</dbReference>
<protein>
    <submittedName>
        <fullName evidence="4">GCN5-related N-acetyltransferase</fullName>
    </submittedName>
</protein>
<gene>
    <name evidence="4" type="ordered locus">Dvul_2721</name>
</gene>